<reference evidence="2 3" key="1">
    <citation type="submission" date="2017-02" db="EMBL/GenBank/DDBJ databases">
        <title>Ketogulonicigenium robustum SPU B003 Genome sequencing and assembly.</title>
        <authorList>
            <person name="Li Y."/>
            <person name="Liu L."/>
            <person name="Wang C."/>
            <person name="Zhang M."/>
            <person name="Zhang T."/>
            <person name="Zhang Y."/>
        </authorList>
    </citation>
    <scope>NUCLEOTIDE SEQUENCE [LARGE SCALE GENOMIC DNA]</scope>
    <source>
        <strain evidence="2 3">SPU_B003</strain>
    </source>
</reference>
<dbReference type="CDD" id="cd06529">
    <property type="entry name" value="S24_LexA-like"/>
    <property type="match status" value="1"/>
</dbReference>
<dbReference type="STRING" id="92947.BVG79_01069"/>
<dbReference type="GO" id="GO:0003677">
    <property type="term" value="F:DNA binding"/>
    <property type="evidence" value="ECO:0007669"/>
    <property type="project" value="InterPro"/>
</dbReference>
<dbReference type="InterPro" id="IPR015927">
    <property type="entry name" value="Peptidase_S24_S26A/B/C"/>
</dbReference>
<evidence type="ECO:0000313" key="3">
    <source>
        <dbReference type="Proteomes" id="UP000242447"/>
    </source>
</evidence>
<dbReference type="InterPro" id="IPR039418">
    <property type="entry name" value="LexA-like"/>
</dbReference>
<dbReference type="PROSITE" id="PS50943">
    <property type="entry name" value="HTH_CROC1"/>
    <property type="match status" value="1"/>
</dbReference>
<feature type="domain" description="HTH cro/C1-type" evidence="1">
    <location>
        <begin position="21"/>
        <end position="65"/>
    </location>
</feature>
<name>A0A1W6NYU1_9RHOB</name>
<organism evidence="2 3">
    <name type="scientific">Ketogulonicigenium robustum</name>
    <dbReference type="NCBI Taxonomy" id="92947"/>
    <lineage>
        <taxon>Bacteria</taxon>
        <taxon>Pseudomonadati</taxon>
        <taxon>Pseudomonadota</taxon>
        <taxon>Alphaproteobacteria</taxon>
        <taxon>Rhodobacterales</taxon>
        <taxon>Roseobacteraceae</taxon>
        <taxon>Ketogulonicigenium</taxon>
    </lineage>
</organism>
<dbReference type="Pfam" id="PF00717">
    <property type="entry name" value="Peptidase_S24"/>
    <property type="match status" value="1"/>
</dbReference>
<sequence>MLMENTWFNRLEEAIRSDDRSMREISLAAGKGPNYVQQLLKNKKHPGAGNLTKLIEILGLNAGDLGEDETAIIAVPGRVGAGDEVFLTDDHAKGDGLYHIQCPPMLSPHGIVAVEVQGSSMEPNFFDGDVLFYTRMTADGVPTEAIGKRVVAETSDGRAWVKQLKPGTAPGLFHLLSLNPTGANMHDVQVKWAAPVRLHLPKEFVKKA</sequence>
<evidence type="ECO:0000259" key="1">
    <source>
        <dbReference type="PROSITE" id="PS50943"/>
    </source>
</evidence>
<dbReference type="OrthoDB" id="9792157at2"/>
<dbReference type="KEGG" id="kro:BVG79_01069"/>
<gene>
    <name evidence="2" type="ORF">BVG79_01069</name>
</gene>
<dbReference type="SUPFAM" id="SSF51306">
    <property type="entry name" value="LexA/Signal peptidase"/>
    <property type="match status" value="1"/>
</dbReference>
<dbReference type="EMBL" id="CP019937">
    <property type="protein sequence ID" value="ARO14415.1"/>
    <property type="molecule type" value="Genomic_DNA"/>
</dbReference>
<protein>
    <recommendedName>
        <fullName evidence="1">HTH cro/C1-type domain-containing protein</fullName>
    </recommendedName>
</protein>
<proteinExistence type="predicted"/>
<dbReference type="InterPro" id="IPR001387">
    <property type="entry name" value="Cro/C1-type_HTH"/>
</dbReference>
<dbReference type="Proteomes" id="UP000242447">
    <property type="component" value="Chromosome"/>
</dbReference>
<dbReference type="InterPro" id="IPR010982">
    <property type="entry name" value="Lambda_DNA-bd_dom_sf"/>
</dbReference>
<evidence type="ECO:0000313" key="2">
    <source>
        <dbReference type="EMBL" id="ARO14415.1"/>
    </source>
</evidence>
<keyword evidence="3" id="KW-1185">Reference proteome</keyword>
<accession>A0A1W6NYU1</accession>
<dbReference type="InterPro" id="IPR036286">
    <property type="entry name" value="LexA/Signal_pep-like_sf"/>
</dbReference>
<dbReference type="SUPFAM" id="SSF47413">
    <property type="entry name" value="lambda repressor-like DNA-binding domains"/>
    <property type="match status" value="1"/>
</dbReference>
<dbReference type="AlphaFoldDB" id="A0A1W6NYU1"/>
<dbReference type="Gene3D" id="2.10.109.10">
    <property type="entry name" value="Umud Fragment, subunit A"/>
    <property type="match status" value="1"/>
</dbReference>